<evidence type="ECO:0008006" key="3">
    <source>
        <dbReference type="Google" id="ProtNLM"/>
    </source>
</evidence>
<organism evidence="1 2">
    <name type="scientific">Limosilactobacillus ingluviei</name>
    <dbReference type="NCBI Taxonomy" id="148604"/>
    <lineage>
        <taxon>Bacteria</taxon>
        <taxon>Bacillati</taxon>
        <taxon>Bacillota</taxon>
        <taxon>Bacilli</taxon>
        <taxon>Lactobacillales</taxon>
        <taxon>Lactobacillaceae</taxon>
        <taxon>Limosilactobacillus</taxon>
    </lineage>
</organism>
<evidence type="ECO:0000313" key="2">
    <source>
        <dbReference type="Proteomes" id="UP000051639"/>
    </source>
</evidence>
<protein>
    <recommendedName>
        <fullName evidence="3">Type I-C CRISPR-associated protein Cas7/Csd2</fullName>
    </recommendedName>
</protein>
<dbReference type="eggNOG" id="COG3649">
    <property type="taxonomic scope" value="Bacteria"/>
</dbReference>
<dbReference type="EMBL" id="JQBA01000010">
    <property type="protein sequence ID" value="KRN44685.1"/>
    <property type="molecule type" value="Genomic_DNA"/>
</dbReference>
<dbReference type="RefSeq" id="WP_056994076.1">
    <property type="nucleotide sequence ID" value="NZ_JQBA01000010.1"/>
</dbReference>
<dbReference type="OrthoDB" id="9776792at2"/>
<dbReference type="Pfam" id="PF05107">
    <property type="entry name" value="Cas_Cas7"/>
    <property type="match status" value="1"/>
</dbReference>
<dbReference type="InterPro" id="IPR013418">
    <property type="entry name" value="CRISPR-assoc_prot_Cas7/Csd2"/>
</dbReference>
<comment type="caution">
    <text evidence="1">The sequence shown here is derived from an EMBL/GenBank/DDBJ whole genome shotgun (WGS) entry which is preliminary data.</text>
</comment>
<keyword evidence="2" id="KW-1185">Reference proteome</keyword>
<accession>A0A0R2H529</accession>
<dbReference type="Proteomes" id="UP000051639">
    <property type="component" value="Unassembled WGS sequence"/>
</dbReference>
<reference evidence="1 2" key="1">
    <citation type="journal article" date="2015" name="Genome Announc.">
        <title>Expanding the biotechnology potential of lactobacilli through comparative genomics of 213 strains and associated genera.</title>
        <authorList>
            <person name="Sun Z."/>
            <person name="Harris H.M."/>
            <person name="McCann A."/>
            <person name="Guo C."/>
            <person name="Argimon S."/>
            <person name="Zhang W."/>
            <person name="Yang X."/>
            <person name="Jeffery I.B."/>
            <person name="Cooney J.C."/>
            <person name="Kagawa T.F."/>
            <person name="Liu W."/>
            <person name="Song Y."/>
            <person name="Salvetti E."/>
            <person name="Wrobel A."/>
            <person name="Rasinkangas P."/>
            <person name="Parkhill J."/>
            <person name="Rea M.C."/>
            <person name="O'Sullivan O."/>
            <person name="Ritari J."/>
            <person name="Douillard F.P."/>
            <person name="Paul Ross R."/>
            <person name="Yang R."/>
            <person name="Briner A.E."/>
            <person name="Felis G.E."/>
            <person name="de Vos W.M."/>
            <person name="Barrangou R."/>
            <person name="Klaenhammer T.R."/>
            <person name="Caufield P.W."/>
            <person name="Cui Y."/>
            <person name="Zhang H."/>
            <person name="O'Toole P.W."/>
        </authorList>
    </citation>
    <scope>NUCLEOTIDE SEQUENCE [LARGE SCALE GENOMIC DNA]</scope>
    <source>
        <strain evidence="1 2">DSM 14792</strain>
    </source>
</reference>
<dbReference type="NCBIfam" id="TIGR01595">
    <property type="entry name" value="cas_CT1132"/>
    <property type="match status" value="1"/>
</dbReference>
<dbReference type="InterPro" id="IPR006482">
    <property type="entry name" value="Cas7_Csh2/Csh2"/>
</dbReference>
<dbReference type="PATRIC" id="fig|148604.4.peg.112"/>
<dbReference type="AlphaFoldDB" id="A0A0R2H529"/>
<dbReference type="GO" id="GO:0043571">
    <property type="term" value="P:maintenance of CRISPR repeat elements"/>
    <property type="evidence" value="ECO:0007669"/>
    <property type="project" value="InterPro"/>
</dbReference>
<evidence type="ECO:0000313" key="1">
    <source>
        <dbReference type="EMBL" id="KRN44685.1"/>
    </source>
</evidence>
<proteinExistence type="predicted"/>
<sequence length="289" mass="31901">MNLEHKIDFKVVISVKDANPNGDPLNGNRPRQTMEGYGEISDVAIKRKLRNALQDQGQKIFVQSDDRATDGFKSLKERAGAIDGLKEAQEKKDTEAYARIACQEWFDVRAFGSVFAFKNKKGGAGDGLSVGVRGPVSIQMAKSITPIEINEMQITKSVNSEPGKKKSSDTMGMKFTVDYGVYVFNGSISPQLAEKTGFSAEDAEALHQALIHMFDNDSSAARPAGSMEVLKVYWWEHNSKAGQHSPAQMHRSIKVLSKTGDQVMRSVADVEFDESHEYDDVDVEIYSGL</sequence>
<dbReference type="NCBIfam" id="TIGR02589">
    <property type="entry name" value="cas_Csd2"/>
    <property type="match status" value="1"/>
</dbReference>
<dbReference type="STRING" id="1203076.GCA_000312405_00491"/>
<name>A0A0R2H529_9LACO</name>
<gene>
    <name evidence="1" type="ORF">IV41_GL000113</name>
</gene>